<protein>
    <submittedName>
        <fullName evidence="1">Uncharacterized protein</fullName>
    </submittedName>
</protein>
<dbReference type="AlphaFoldDB" id="A0A418VEU6"/>
<gene>
    <name evidence="1" type="ORF">D3875_03570</name>
</gene>
<evidence type="ECO:0000313" key="2">
    <source>
        <dbReference type="Proteomes" id="UP000286287"/>
    </source>
</evidence>
<dbReference type="EMBL" id="QYUJ01000009">
    <property type="protein sequence ID" value="RJF74633.1"/>
    <property type="molecule type" value="Genomic_DNA"/>
</dbReference>
<keyword evidence="2" id="KW-1185">Reference proteome</keyword>
<organism evidence="1 2">
    <name type="scientific">Deinococcus cavernae</name>
    <dbReference type="NCBI Taxonomy" id="2320857"/>
    <lineage>
        <taxon>Bacteria</taxon>
        <taxon>Thermotogati</taxon>
        <taxon>Deinococcota</taxon>
        <taxon>Deinococci</taxon>
        <taxon>Deinococcales</taxon>
        <taxon>Deinococcaceae</taxon>
        <taxon>Deinococcus</taxon>
    </lineage>
</organism>
<proteinExistence type="predicted"/>
<reference evidence="1 2" key="1">
    <citation type="submission" date="2018-09" db="EMBL/GenBank/DDBJ databases">
        <authorList>
            <person name="Zhu H."/>
        </authorList>
    </citation>
    <scope>NUCLEOTIDE SEQUENCE [LARGE SCALE GENOMIC DNA]</scope>
    <source>
        <strain evidence="1 2">K2S05-167</strain>
    </source>
</reference>
<sequence length="90" mass="10426">MPKFLLTTDHGLSPQTCEILTAPHLAKARAEVLKRYPQARAYQIGTPRPYNEEFSLRFDDPSEQYAHLTLSFTIHREDTAPYQMHAHRVC</sequence>
<dbReference type="RefSeq" id="WP_119761236.1">
    <property type="nucleotide sequence ID" value="NZ_QYUJ01000009.1"/>
</dbReference>
<accession>A0A418VEU6</accession>
<comment type="caution">
    <text evidence="1">The sequence shown here is derived from an EMBL/GenBank/DDBJ whole genome shotgun (WGS) entry which is preliminary data.</text>
</comment>
<evidence type="ECO:0000313" key="1">
    <source>
        <dbReference type="EMBL" id="RJF74633.1"/>
    </source>
</evidence>
<name>A0A418VEU6_9DEIO</name>
<dbReference type="Proteomes" id="UP000286287">
    <property type="component" value="Unassembled WGS sequence"/>
</dbReference>